<proteinExistence type="predicted"/>
<reference evidence="3" key="1">
    <citation type="submission" date="2025-08" db="UniProtKB">
        <authorList>
            <consortium name="RefSeq"/>
        </authorList>
    </citation>
    <scope>IDENTIFICATION</scope>
    <source>
        <tissue evidence="3">Whole organism</tissue>
    </source>
</reference>
<dbReference type="RefSeq" id="XP_047741105.1">
    <property type="nucleotide sequence ID" value="XM_047885149.1"/>
</dbReference>
<feature type="region of interest" description="Disordered" evidence="1">
    <location>
        <begin position="19"/>
        <end position="113"/>
    </location>
</feature>
<sequence length="113" mass="12109">MGCIPSLLSALRGYHGAHLTPRQVARQRRLRSSSRARQGPVRKDMSAPPSPEEDGDLRSFSFEAPASPGPSLRSKKASKGGGSLSPLPPSGTPRQKAPKFSFSGSRRKTQNVN</sequence>
<dbReference type="KEGG" id="hazt:125179382"/>
<keyword evidence="2" id="KW-1185">Reference proteome</keyword>
<organism evidence="2 3">
    <name type="scientific">Hyalella azteca</name>
    <name type="common">Amphipod</name>
    <dbReference type="NCBI Taxonomy" id="294128"/>
    <lineage>
        <taxon>Eukaryota</taxon>
        <taxon>Metazoa</taxon>
        <taxon>Ecdysozoa</taxon>
        <taxon>Arthropoda</taxon>
        <taxon>Crustacea</taxon>
        <taxon>Multicrustacea</taxon>
        <taxon>Malacostraca</taxon>
        <taxon>Eumalacostraca</taxon>
        <taxon>Peracarida</taxon>
        <taxon>Amphipoda</taxon>
        <taxon>Senticaudata</taxon>
        <taxon>Talitrida</taxon>
        <taxon>Talitroidea</taxon>
        <taxon>Hyalellidae</taxon>
        <taxon>Hyalella</taxon>
    </lineage>
</organism>
<gene>
    <name evidence="3" type="primary">LOC125179382</name>
</gene>
<dbReference type="Proteomes" id="UP000694843">
    <property type="component" value="Unplaced"/>
</dbReference>
<accession>A0A979FXT8</accession>
<protein>
    <submittedName>
        <fullName evidence="3">Uncharacterized protein LOC125179382</fullName>
    </submittedName>
</protein>
<dbReference type="GeneID" id="125179382"/>
<feature type="compositionally biased region" description="Basic residues" evidence="1">
    <location>
        <begin position="25"/>
        <end position="34"/>
    </location>
</feature>
<evidence type="ECO:0000313" key="2">
    <source>
        <dbReference type="Proteomes" id="UP000694843"/>
    </source>
</evidence>
<evidence type="ECO:0000256" key="1">
    <source>
        <dbReference type="SAM" id="MobiDB-lite"/>
    </source>
</evidence>
<evidence type="ECO:0000313" key="3">
    <source>
        <dbReference type="RefSeq" id="XP_047741105.1"/>
    </source>
</evidence>
<name>A0A979FXT8_HYAAZ</name>
<dbReference type="AlphaFoldDB" id="A0A979FXT8"/>